<feature type="domain" description="Wall-associated receptor kinase" evidence="8">
    <location>
        <begin position="162"/>
        <end position="235"/>
    </location>
</feature>
<evidence type="ECO:0000256" key="3">
    <source>
        <dbReference type="ARBA" id="ARBA00022679"/>
    </source>
</evidence>
<dbReference type="OrthoDB" id="851256at2759"/>
<feature type="domain" description="Wall-associated receptor kinase galacturonan-binding" evidence="9">
    <location>
        <begin position="31"/>
        <end position="82"/>
    </location>
</feature>
<dbReference type="GO" id="GO:0016020">
    <property type="term" value="C:membrane"/>
    <property type="evidence" value="ECO:0007669"/>
    <property type="project" value="UniProtKB-SubCell"/>
</dbReference>
<reference evidence="10" key="2">
    <citation type="journal article" date="2023" name="Plants (Basel)">
        <title>Annotation of the Turnera subulata (Passifloraceae) Draft Genome Reveals the S-Locus Evolved after the Divergence of Turneroideae from Passifloroideae in a Stepwise Manner.</title>
        <authorList>
            <person name="Henning P.M."/>
            <person name="Roalson E.H."/>
            <person name="Mir W."/>
            <person name="McCubbin A.G."/>
            <person name="Shore J.S."/>
        </authorList>
    </citation>
    <scope>NUCLEOTIDE SEQUENCE</scope>
    <source>
        <strain evidence="10">F60SS</strain>
    </source>
</reference>
<gene>
    <name evidence="10" type="ORF">Tsubulata_007396</name>
</gene>
<evidence type="ECO:0000256" key="1">
    <source>
        <dbReference type="ARBA" id="ARBA00004479"/>
    </source>
</evidence>
<evidence type="ECO:0000256" key="6">
    <source>
        <dbReference type="ARBA" id="ARBA00023180"/>
    </source>
</evidence>
<sequence>MILKSLPLVIFPLLLICQLSKAAAPIARPNCQDRCGNISIPYPFGIGNGCYLNKSFEIVCNQTSNSPPRAYISSINMELLDIVGGTAFVKGPVIPFNCSGKGASPTSLNFTGSPFFFSFDSCFISVGCNIRSLLNGIGPTIIGCQSTCSNQSYVPDGKPYKFCSGRNCCQVDVMPYELQVFIPHLENLEQDSSGCKVAYMADPTYREVSNVTDDPQVVKDLEYVPMGLAWIMDDAHWKYDIRVMS</sequence>
<dbReference type="GO" id="GO:0030247">
    <property type="term" value="F:polysaccharide binding"/>
    <property type="evidence" value="ECO:0007669"/>
    <property type="project" value="InterPro"/>
</dbReference>
<dbReference type="GO" id="GO:0004674">
    <property type="term" value="F:protein serine/threonine kinase activity"/>
    <property type="evidence" value="ECO:0007669"/>
    <property type="project" value="UniProtKB-KW"/>
</dbReference>
<accession>A0A9Q0FGX2</accession>
<keyword evidence="2" id="KW-0418">Kinase</keyword>
<keyword evidence="6" id="KW-0325">Glycoprotein</keyword>
<keyword evidence="3" id="KW-0808">Transferase</keyword>
<dbReference type="InterPro" id="IPR025287">
    <property type="entry name" value="WAK_GUB"/>
</dbReference>
<dbReference type="Pfam" id="PF13947">
    <property type="entry name" value="GUB_WAK_bind"/>
    <property type="match status" value="1"/>
</dbReference>
<comment type="caution">
    <text evidence="10">The sequence shown here is derived from an EMBL/GenBank/DDBJ whole genome shotgun (WGS) entry which is preliminary data.</text>
</comment>
<evidence type="ECO:0000256" key="7">
    <source>
        <dbReference type="SAM" id="SignalP"/>
    </source>
</evidence>
<feature type="signal peptide" evidence="7">
    <location>
        <begin position="1"/>
        <end position="22"/>
    </location>
</feature>
<evidence type="ECO:0000313" key="11">
    <source>
        <dbReference type="Proteomes" id="UP001141552"/>
    </source>
</evidence>
<dbReference type="InterPro" id="IPR013695">
    <property type="entry name" value="WAK"/>
</dbReference>
<evidence type="ECO:0000313" key="10">
    <source>
        <dbReference type="EMBL" id="KAJ4831263.1"/>
    </source>
</evidence>
<evidence type="ECO:0000256" key="2">
    <source>
        <dbReference type="ARBA" id="ARBA00022527"/>
    </source>
</evidence>
<dbReference type="EMBL" id="JAKUCV010005419">
    <property type="protein sequence ID" value="KAJ4831263.1"/>
    <property type="molecule type" value="Genomic_DNA"/>
</dbReference>
<feature type="chain" id="PRO_5040289807" description="Wall-associated receptor kinase galacturonan-binding domain-containing protein" evidence="7">
    <location>
        <begin position="23"/>
        <end position="245"/>
    </location>
</feature>
<evidence type="ECO:0000259" key="9">
    <source>
        <dbReference type="Pfam" id="PF13947"/>
    </source>
</evidence>
<comment type="subcellular location">
    <subcellularLocation>
        <location evidence="1">Membrane</location>
        <topology evidence="1">Single-pass type I membrane protein</topology>
    </subcellularLocation>
</comment>
<evidence type="ECO:0000256" key="5">
    <source>
        <dbReference type="ARBA" id="ARBA00023157"/>
    </source>
</evidence>
<dbReference type="Pfam" id="PF08488">
    <property type="entry name" value="WAK"/>
    <property type="match status" value="1"/>
</dbReference>
<feature type="non-terminal residue" evidence="10">
    <location>
        <position position="245"/>
    </location>
</feature>
<keyword evidence="2" id="KW-0723">Serine/threonine-protein kinase</keyword>
<keyword evidence="4 7" id="KW-0732">Signal</keyword>
<dbReference type="PANTHER" id="PTHR33491">
    <property type="entry name" value="OSJNBA0016N04.9 PROTEIN"/>
    <property type="match status" value="1"/>
</dbReference>
<evidence type="ECO:0000259" key="8">
    <source>
        <dbReference type="Pfam" id="PF08488"/>
    </source>
</evidence>
<name>A0A9Q0FGX2_9ROSI</name>
<dbReference type="Proteomes" id="UP001141552">
    <property type="component" value="Unassembled WGS sequence"/>
</dbReference>
<evidence type="ECO:0000256" key="4">
    <source>
        <dbReference type="ARBA" id="ARBA00022729"/>
    </source>
</evidence>
<organism evidence="10 11">
    <name type="scientific">Turnera subulata</name>
    <dbReference type="NCBI Taxonomy" id="218843"/>
    <lineage>
        <taxon>Eukaryota</taxon>
        <taxon>Viridiplantae</taxon>
        <taxon>Streptophyta</taxon>
        <taxon>Embryophyta</taxon>
        <taxon>Tracheophyta</taxon>
        <taxon>Spermatophyta</taxon>
        <taxon>Magnoliopsida</taxon>
        <taxon>eudicotyledons</taxon>
        <taxon>Gunneridae</taxon>
        <taxon>Pentapetalae</taxon>
        <taxon>rosids</taxon>
        <taxon>fabids</taxon>
        <taxon>Malpighiales</taxon>
        <taxon>Passifloraceae</taxon>
        <taxon>Turnera</taxon>
    </lineage>
</organism>
<protein>
    <recommendedName>
        <fullName evidence="12">Wall-associated receptor kinase galacturonan-binding domain-containing protein</fullName>
    </recommendedName>
</protein>
<dbReference type="AlphaFoldDB" id="A0A9Q0FGX2"/>
<reference evidence="10" key="1">
    <citation type="submission" date="2022-02" db="EMBL/GenBank/DDBJ databases">
        <authorList>
            <person name="Henning P.M."/>
            <person name="McCubbin A.G."/>
            <person name="Shore J.S."/>
        </authorList>
    </citation>
    <scope>NUCLEOTIDE SEQUENCE</scope>
    <source>
        <strain evidence="10">F60SS</strain>
        <tissue evidence="10">Leaves</tissue>
    </source>
</reference>
<proteinExistence type="predicted"/>
<keyword evidence="11" id="KW-1185">Reference proteome</keyword>
<evidence type="ECO:0008006" key="12">
    <source>
        <dbReference type="Google" id="ProtNLM"/>
    </source>
</evidence>
<keyword evidence="5" id="KW-1015">Disulfide bond</keyword>